<feature type="signal peptide" evidence="2">
    <location>
        <begin position="1"/>
        <end position="19"/>
    </location>
</feature>
<evidence type="ECO:0000313" key="5">
    <source>
        <dbReference type="Proteomes" id="UP000008281"/>
    </source>
</evidence>
<feature type="compositionally biased region" description="Polar residues" evidence="1">
    <location>
        <begin position="34"/>
        <end position="43"/>
    </location>
</feature>
<evidence type="ECO:0000256" key="2">
    <source>
        <dbReference type="SAM" id="SignalP"/>
    </source>
</evidence>
<proteinExistence type="predicted"/>
<feature type="compositionally biased region" description="Low complexity" evidence="1">
    <location>
        <begin position="52"/>
        <end position="63"/>
    </location>
</feature>
<dbReference type="CTD" id="9808236"/>
<feature type="region of interest" description="Disordered" evidence="1">
    <location>
        <begin position="25"/>
        <end position="70"/>
    </location>
</feature>
<name>E3N6B7_CAERE</name>
<evidence type="ECO:0000313" key="4">
    <source>
        <dbReference type="EMBL" id="EFO88038.1"/>
    </source>
</evidence>
<dbReference type="EMBL" id="DS268539">
    <property type="protein sequence ID" value="EFO88038.1"/>
    <property type="molecule type" value="Genomic_DNA"/>
</dbReference>
<dbReference type="HOGENOM" id="CLU_1469541_0_0_1"/>
<dbReference type="GeneID" id="9808236"/>
<gene>
    <name evidence="4" type="ORF">CRE_05148</name>
</gene>
<dbReference type="Pfam" id="PF26530">
    <property type="entry name" value="NTF2_3"/>
    <property type="match status" value="1"/>
</dbReference>
<evidence type="ECO:0000256" key="1">
    <source>
        <dbReference type="SAM" id="MobiDB-lite"/>
    </source>
</evidence>
<sequence>MWKIGNILLLLTLVGLFSALMPNNSNISSDNDSKQNAYQIQSDNRYRRRRTTTPVVKTTTTTRPKTEHESNQELTNAFIEKLTAGVLAKNRTQVNDCFDLNFKFESCKRTDNKFEMVGEMLERTDSNFQMIFDASYDQPVGHWLKIMGKFNGWKGHTYNIYFSIIRENLKAVRGEVLRCSPGDP</sequence>
<keyword evidence="2" id="KW-0732">Signal</keyword>
<evidence type="ECO:0000259" key="3">
    <source>
        <dbReference type="Pfam" id="PF26530"/>
    </source>
</evidence>
<dbReference type="PANTHER" id="PTHR33940">
    <property type="entry name" value="PROTEIN CBG13625"/>
    <property type="match status" value="1"/>
</dbReference>
<protein>
    <recommendedName>
        <fullName evidence="3">NTF2-like domain-containing protein</fullName>
    </recommendedName>
</protein>
<reference evidence="4" key="1">
    <citation type="submission" date="2007-07" db="EMBL/GenBank/DDBJ databases">
        <title>PCAP assembly of the Caenorhabditis remanei genome.</title>
        <authorList>
            <consortium name="The Caenorhabditis remanei Sequencing Consortium"/>
            <person name="Wilson R.K."/>
        </authorList>
    </citation>
    <scope>NUCLEOTIDE SEQUENCE [LARGE SCALE GENOMIC DNA]</scope>
    <source>
        <strain evidence="4">PB4641</strain>
    </source>
</reference>
<feature type="domain" description="NTF2-like" evidence="3">
    <location>
        <begin position="73"/>
        <end position="180"/>
    </location>
</feature>
<feature type="chain" id="PRO_5015090111" description="NTF2-like domain-containing protein" evidence="2">
    <location>
        <begin position="20"/>
        <end position="184"/>
    </location>
</feature>
<dbReference type="Proteomes" id="UP000008281">
    <property type="component" value="Unassembled WGS sequence"/>
</dbReference>
<dbReference type="PANTHER" id="PTHR33940:SF1">
    <property type="entry name" value="APOLIPOPHORIN-RELATED"/>
    <property type="match status" value="1"/>
</dbReference>
<dbReference type="InterPro" id="IPR058721">
    <property type="entry name" value="NTF2_3"/>
</dbReference>
<keyword evidence="5" id="KW-1185">Reference proteome</keyword>
<dbReference type="RefSeq" id="XP_003096069.2">
    <property type="nucleotide sequence ID" value="XM_003096021.2"/>
</dbReference>
<accession>E3N6B7</accession>
<dbReference type="KEGG" id="crq:GCK72_022732"/>
<organism evidence="5">
    <name type="scientific">Caenorhabditis remanei</name>
    <name type="common">Caenorhabditis vulgaris</name>
    <dbReference type="NCBI Taxonomy" id="31234"/>
    <lineage>
        <taxon>Eukaryota</taxon>
        <taxon>Metazoa</taxon>
        <taxon>Ecdysozoa</taxon>
        <taxon>Nematoda</taxon>
        <taxon>Chromadorea</taxon>
        <taxon>Rhabditida</taxon>
        <taxon>Rhabditina</taxon>
        <taxon>Rhabditomorpha</taxon>
        <taxon>Rhabditoidea</taxon>
        <taxon>Rhabditidae</taxon>
        <taxon>Peloderinae</taxon>
        <taxon>Caenorhabditis</taxon>
    </lineage>
</organism>
<dbReference type="AlphaFoldDB" id="E3N6B7"/>